<reference evidence="3 4" key="1">
    <citation type="submission" date="2018-05" db="EMBL/GenBank/DDBJ databases">
        <title>Complete genome sequences of Streptococcus sobrinus.</title>
        <authorList>
            <person name="Sales M."/>
            <person name="Jensen P.A."/>
        </authorList>
    </citation>
    <scope>NUCLEOTIDE SEQUENCE [LARGE SCALE GENOMIC DNA]</scope>
    <source>
        <strain evidence="3 4">SL1</strain>
    </source>
</reference>
<evidence type="ECO:0000313" key="4">
    <source>
        <dbReference type="Proteomes" id="UP000245369"/>
    </source>
</evidence>
<name>A0ABM6W6G1_9STRE</name>
<dbReference type="PANTHER" id="PTHR13774:SF17">
    <property type="entry name" value="PHENAZINE BIOSYNTHESIS-LIKE DOMAIN-CONTAINING PROTEIN"/>
    <property type="match status" value="1"/>
</dbReference>
<keyword evidence="4" id="KW-1185">Reference proteome</keyword>
<dbReference type="Pfam" id="PF02567">
    <property type="entry name" value="PhzC-PhzF"/>
    <property type="match status" value="1"/>
</dbReference>
<dbReference type="EMBL" id="CP029490">
    <property type="protein sequence ID" value="AWN20901.1"/>
    <property type="molecule type" value="Genomic_DNA"/>
</dbReference>
<dbReference type="PANTHER" id="PTHR13774">
    <property type="entry name" value="PHENAZINE BIOSYNTHESIS PROTEIN"/>
    <property type="match status" value="1"/>
</dbReference>
<evidence type="ECO:0000313" key="3">
    <source>
        <dbReference type="EMBL" id="AWN20901.1"/>
    </source>
</evidence>
<sequence length="258" mass="28536">MIKQYVVDAFTDEILHGNPAAVCVLEDWLSEGLMQDIAKENRLSETAFVVKEEAGYQLRWFTPGGEIDLCGHATLATAFVLLNYYEKDVEEVSFQTLSGQLDVARKGDLYEMTFPAYPLKKIAVTDEMEAVLGVRPQEAWLARDLVCLLPSEKDVRELRPDLELAQDLPGLLLHATAGGKDYDSVTRSFAPKLAIDEDPVCGSGHCHTCVLWAEKLGKKELKACQASERGGELYCRVQGDKVLLAGKAVLFSVAELRI</sequence>
<dbReference type="SUPFAM" id="SSF54506">
    <property type="entry name" value="Diaminopimelate epimerase-like"/>
    <property type="match status" value="1"/>
</dbReference>
<evidence type="ECO:0000256" key="2">
    <source>
        <dbReference type="ARBA" id="ARBA00023235"/>
    </source>
</evidence>
<evidence type="ECO:0000256" key="1">
    <source>
        <dbReference type="ARBA" id="ARBA00008270"/>
    </source>
</evidence>
<accession>A0ABM6W6G1</accession>
<dbReference type="GeneID" id="93924037"/>
<dbReference type="RefSeq" id="WP_002962250.1">
    <property type="nucleotide sequence ID" value="NZ_CP029490.1"/>
</dbReference>
<dbReference type="InterPro" id="IPR003719">
    <property type="entry name" value="Phenazine_PhzF-like"/>
</dbReference>
<protein>
    <submittedName>
        <fullName evidence="3">PhzF family phenazine biosynthesis protein</fullName>
    </submittedName>
</protein>
<gene>
    <name evidence="3" type="ORF">DK182_05875</name>
</gene>
<proteinExistence type="inferred from homology"/>
<dbReference type="Gene3D" id="3.10.310.10">
    <property type="entry name" value="Diaminopimelate Epimerase, Chain A, domain 1"/>
    <property type="match status" value="2"/>
</dbReference>
<dbReference type="PIRSF" id="PIRSF016184">
    <property type="entry name" value="PhzC_PhzF"/>
    <property type="match status" value="1"/>
</dbReference>
<organism evidence="3 4">
    <name type="scientific">Streptococcus sobrinus</name>
    <dbReference type="NCBI Taxonomy" id="1310"/>
    <lineage>
        <taxon>Bacteria</taxon>
        <taxon>Bacillati</taxon>
        <taxon>Bacillota</taxon>
        <taxon>Bacilli</taxon>
        <taxon>Lactobacillales</taxon>
        <taxon>Streptococcaceae</taxon>
        <taxon>Streptococcus</taxon>
    </lineage>
</organism>
<dbReference type="NCBIfam" id="TIGR00654">
    <property type="entry name" value="PhzF_family"/>
    <property type="match status" value="1"/>
</dbReference>
<keyword evidence="2" id="KW-0413">Isomerase</keyword>
<comment type="similarity">
    <text evidence="1">Belongs to the PhzF family.</text>
</comment>
<dbReference type="Proteomes" id="UP000245369">
    <property type="component" value="Chromosome"/>
</dbReference>